<dbReference type="SUPFAM" id="SSF52540">
    <property type="entry name" value="P-loop containing nucleoside triphosphate hydrolases"/>
    <property type="match status" value="1"/>
</dbReference>
<feature type="domain" description="Helicase C-terminal" evidence="12">
    <location>
        <begin position="463"/>
        <end position="685"/>
    </location>
</feature>
<evidence type="ECO:0000256" key="6">
    <source>
        <dbReference type="ARBA" id="ARBA00022840"/>
    </source>
</evidence>
<dbReference type="GO" id="GO:0005730">
    <property type="term" value="C:nucleolus"/>
    <property type="evidence" value="ECO:0007669"/>
    <property type="project" value="TreeGrafter"/>
</dbReference>
<keyword evidence="10" id="KW-0472">Membrane</keyword>
<feature type="domain" description="Helicase ATP-binding" evidence="11">
    <location>
        <begin position="284"/>
        <end position="450"/>
    </location>
</feature>
<evidence type="ECO:0000256" key="5">
    <source>
        <dbReference type="ARBA" id="ARBA00022806"/>
    </source>
</evidence>
<feature type="region of interest" description="Disordered" evidence="9">
    <location>
        <begin position="211"/>
        <end position="234"/>
    </location>
</feature>
<evidence type="ECO:0000256" key="10">
    <source>
        <dbReference type="SAM" id="Phobius"/>
    </source>
</evidence>
<dbReference type="AlphaFoldDB" id="A0A183UD36"/>
<dbReference type="WBParaSite" id="TCNE_0000640601-mRNA-1">
    <property type="protein sequence ID" value="TCNE_0000640601-mRNA-1"/>
    <property type="gene ID" value="TCNE_0000640601"/>
</dbReference>
<dbReference type="SMART" id="SM00490">
    <property type="entry name" value="HELICc"/>
    <property type="match status" value="1"/>
</dbReference>
<dbReference type="Pfam" id="PF00270">
    <property type="entry name" value="DEAD"/>
    <property type="match status" value="1"/>
</dbReference>
<evidence type="ECO:0000256" key="3">
    <source>
        <dbReference type="ARBA" id="ARBA00022741"/>
    </source>
</evidence>
<reference evidence="15" key="1">
    <citation type="submission" date="2016-06" db="UniProtKB">
        <authorList>
            <consortium name="WormBaseParasite"/>
        </authorList>
    </citation>
    <scope>IDENTIFICATION</scope>
</reference>
<feature type="coiled-coil region" evidence="8">
    <location>
        <begin position="62"/>
        <end position="89"/>
    </location>
</feature>
<protein>
    <recommendedName>
        <fullName evidence="2">RNA helicase</fullName>
        <ecNumber evidence="2">3.6.4.13</ecNumber>
    </recommendedName>
</protein>
<dbReference type="SMART" id="SM00487">
    <property type="entry name" value="DEXDc"/>
    <property type="match status" value="1"/>
</dbReference>
<evidence type="ECO:0000259" key="11">
    <source>
        <dbReference type="PROSITE" id="PS51192"/>
    </source>
</evidence>
<organism evidence="14 15">
    <name type="scientific">Toxocara canis</name>
    <name type="common">Canine roundworm</name>
    <dbReference type="NCBI Taxonomy" id="6265"/>
    <lineage>
        <taxon>Eukaryota</taxon>
        <taxon>Metazoa</taxon>
        <taxon>Ecdysozoa</taxon>
        <taxon>Nematoda</taxon>
        <taxon>Chromadorea</taxon>
        <taxon>Rhabditida</taxon>
        <taxon>Spirurina</taxon>
        <taxon>Ascaridomorpha</taxon>
        <taxon>Ascaridoidea</taxon>
        <taxon>Toxocaridae</taxon>
        <taxon>Toxocara</taxon>
    </lineage>
</organism>
<feature type="region of interest" description="Disordered" evidence="9">
    <location>
        <begin position="16"/>
        <end position="53"/>
    </location>
</feature>
<dbReference type="CDD" id="cd18791">
    <property type="entry name" value="SF2_C_RHA"/>
    <property type="match status" value="1"/>
</dbReference>
<dbReference type="InterPro" id="IPR014001">
    <property type="entry name" value="Helicase_ATP-bd"/>
</dbReference>
<dbReference type="PROSITE" id="PS51192">
    <property type="entry name" value="HELICASE_ATP_BIND_1"/>
    <property type="match status" value="1"/>
</dbReference>
<dbReference type="PROSITE" id="PS00690">
    <property type="entry name" value="DEAH_ATP_HELICASE"/>
    <property type="match status" value="1"/>
</dbReference>
<keyword evidence="6" id="KW-0067">ATP-binding</keyword>
<dbReference type="FunFam" id="3.40.50.300:FF:000637">
    <property type="entry name" value="ATP-dependent RNA helicase DHX37/DHR1"/>
    <property type="match status" value="1"/>
</dbReference>
<keyword evidence="4" id="KW-0378">Hydrolase</keyword>
<feature type="compositionally biased region" description="Basic residues" evidence="9">
    <location>
        <begin position="33"/>
        <end position="42"/>
    </location>
</feature>
<evidence type="ECO:0000256" key="9">
    <source>
        <dbReference type="SAM" id="MobiDB-lite"/>
    </source>
</evidence>
<feature type="compositionally biased region" description="Polar residues" evidence="9">
    <location>
        <begin position="16"/>
        <end position="28"/>
    </location>
</feature>
<sequence>MKGSIEEGVVIEDSTVNSYDSKEGTSNALILPSRKKKRSAPKKRSEIGGAKKIEAKKRRLAAIEAKQSKSKAKKLAKILERKRQKESRESLFESLQQYQLTTDSMKGLASVSQMQNKEKKLKIEKNTVFPEKLNSLAGGESVRATIHNRTPQQENYYETDTESDEEIANTAEEQATTSTNEVVGMDEEIDGRVHIDDSAAVIDTVDIKVEESESRQQMDDGDGREKKVSKEEGVKAARQYMQRVRSDTCASANGTRQHVMVARSEQVEAQRAKLPIYAEEQVIVEAINENTCVIISGETGSGKTTQLPQFLYEAGYSSGGQLIGITEPRRVAAISMAARVAYEMNLKDVVSYQIRYEGNRCSETRILFMTDGVLMKELQKDIMLSAYSVIIIDEAHERSMYSDVLIGLLSRITPLRARTDSPLKLIIMSATLRLDDFTQKLLFPSSPPRVLKVESRQFPVETLLKWLIVRYPIKRKSEKVNVDSRFGGISKGKRKRRKNIDVRLDNYRRTSADEERNADLDDLDVADDIDDEIIDEDLQDGTDDTSLGAPPAHASPLYCLPLYSLLSSEKQRKVFEPVPDGCRLCVIATNVAETSLTIAGVRYVVDSGREKRRVHDPVTGVSQFIVHWISQASADQRAGRAGRVQAGHVYRLYSSAVFTDLEKFSVPEILNKPVDQLVLHMKSMNIIKVSNFPFPTRPDRDALEEAEKRLIRLGALEIGIKNKVVGSFFLVFLLDFLIRVLYFHLFV</sequence>
<keyword evidence="10" id="KW-0812">Transmembrane</keyword>
<evidence type="ECO:0000256" key="1">
    <source>
        <dbReference type="ARBA" id="ARBA00008792"/>
    </source>
</evidence>
<dbReference type="InterPro" id="IPR001650">
    <property type="entry name" value="Helicase_C-like"/>
</dbReference>
<feature type="transmembrane region" description="Helical" evidence="10">
    <location>
        <begin position="724"/>
        <end position="745"/>
    </location>
</feature>
<keyword evidence="10" id="KW-1133">Transmembrane helix</keyword>
<dbReference type="InterPro" id="IPR002464">
    <property type="entry name" value="DNA/RNA_helicase_DEAH_CS"/>
</dbReference>
<dbReference type="GO" id="GO:0000462">
    <property type="term" value="P:maturation of SSU-rRNA from tricistronic rRNA transcript (SSU-rRNA, 5.8S rRNA, LSU-rRNA)"/>
    <property type="evidence" value="ECO:0007669"/>
    <property type="project" value="TreeGrafter"/>
</dbReference>
<dbReference type="InterPro" id="IPR027417">
    <property type="entry name" value="P-loop_NTPase"/>
</dbReference>
<dbReference type="GO" id="GO:0016787">
    <property type="term" value="F:hydrolase activity"/>
    <property type="evidence" value="ECO:0007669"/>
    <property type="project" value="UniProtKB-KW"/>
</dbReference>
<evidence type="ECO:0000313" key="15">
    <source>
        <dbReference type="WBParaSite" id="TCNE_0000640601-mRNA-1"/>
    </source>
</evidence>
<evidence type="ECO:0000256" key="8">
    <source>
        <dbReference type="SAM" id="Coils"/>
    </source>
</evidence>
<dbReference type="PANTHER" id="PTHR18934">
    <property type="entry name" value="ATP-DEPENDENT RNA HELICASE"/>
    <property type="match status" value="1"/>
</dbReference>
<dbReference type="PROSITE" id="PS51194">
    <property type="entry name" value="HELICASE_CTER"/>
    <property type="match status" value="1"/>
</dbReference>
<keyword evidence="3" id="KW-0547">Nucleotide-binding</keyword>
<evidence type="ECO:0000259" key="12">
    <source>
        <dbReference type="PROSITE" id="PS51194"/>
    </source>
</evidence>
<evidence type="ECO:0000313" key="13">
    <source>
        <dbReference type="EMBL" id="VDM37726.1"/>
    </source>
</evidence>
<feature type="compositionally biased region" description="Basic and acidic residues" evidence="9">
    <location>
        <begin position="43"/>
        <end position="53"/>
    </location>
</feature>
<name>A0A183UD36_TOXCA</name>
<keyword evidence="8" id="KW-0175">Coiled coil</keyword>
<evidence type="ECO:0000256" key="7">
    <source>
        <dbReference type="ARBA" id="ARBA00047984"/>
    </source>
</evidence>
<evidence type="ECO:0000256" key="4">
    <source>
        <dbReference type="ARBA" id="ARBA00022801"/>
    </source>
</evidence>
<dbReference type="CDD" id="cd17982">
    <property type="entry name" value="DEXHc_DHX37"/>
    <property type="match status" value="1"/>
</dbReference>
<dbReference type="EMBL" id="UYWY01019489">
    <property type="protein sequence ID" value="VDM37726.1"/>
    <property type="molecule type" value="Genomic_DNA"/>
</dbReference>
<dbReference type="InterPro" id="IPR011545">
    <property type="entry name" value="DEAD/DEAH_box_helicase_dom"/>
</dbReference>
<evidence type="ECO:0000256" key="2">
    <source>
        <dbReference type="ARBA" id="ARBA00012552"/>
    </source>
</evidence>
<dbReference type="PANTHER" id="PTHR18934:SF99">
    <property type="entry name" value="ATP-DEPENDENT RNA HELICASE DHX37-RELATED"/>
    <property type="match status" value="1"/>
</dbReference>
<accession>A0A183UD36</accession>
<dbReference type="InterPro" id="IPR042035">
    <property type="entry name" value="DEAH_win-hel_dom"/>
</dbReference>
<dbReference type="EC" id="3.6.4.13" evidence="2"/>
<gene>
    <name evidence="13" type="ORF">TCNE_LOCUS6406</name>
</gene>
<keyword evidence="14" id="KW-1185">Reference proteome</keyword>
<dbReference type="GO" id="GO:0003723">
    <property type="term" value="F:RNA binding"/>
    <property type="evidence" value="ECO:0007669"/>
    <property type="project" value="TreeGrafter"/>
</dbReference>
<comment type="catalytic activity">
    <reaction evidence="7">
        <text>ATP + H2O = ADP + phosphate + H(+)</text>
        <dbReference type="Rhea" id="RHEA:13065"/>
        <dbReference type="ChEBI" id="CHEBI:15377"/>
        <dbReference type="ChEBI" id="CHEBI:15378"/>
        <dbReference type="ChEBI" id="CHEBI:30616"/>
        <dbReference type="ChEBI" id="CHEBI:43474"/>
        <dbReference type="ChEBI" id="CHEBI:456216"/>
        <dbReference type="EC" id="3.6.4.13"/>
    </reaction>
</comment>
<dbReference type="Gene3D" id="1.10.10.2130">
    <property type="entry name" value="DEAH helicase family, winged-helix domain"/>
    <property type="match status" value="1"/>
</dbReference>
<proteinExistence type="inferred from homology"/>
<reference evidence="13 14" key="2">
    <citation type="submission" date="2018-11" db="EMBL/GenBank/DDBJ databases">
        <authorList>
            <consortium name="Pathogen Informatics"/>
        </authorList>
    </citation>
    <scope>NUCLEOTIDE SEQUENCE [LARGE SCALE GENOMIC DNA]</scope>
</reference>
<dbReference type="Proteomes" id="UP000050794">
    <property type="component" value="Unassembled WGS sequence"/>
</dbReference>
<dbReference type="Pfam" id="PF00271">
    <property type="entry name" value="Helicase_C"/>
    <property type="match status" value="1"/>
</dbReference>
<keyword evidence="5" id="KW-0347">Helicase</keyword>
<dbReference type="GO" id="GO:0005524">
    <property type="term" value="F:ATP binding"/>
    <property type="evidence" value="ECO:0007669"/>
    <property type="project" value="UniProtKB-KW"/>
</dbReference>
<dbReference type="Gene3D" id="3.40.50.300">
    <property type="entry name" value="P-loop containing nucleotide triphosphate hydrolases"/>
    <property type="match status" value="2"/>
</dbReference>
<dbReference type="GO" id="GO:0003724">
    <property type="term" value="F:RNA helicase activity"/>
    <property type="evidence" value="ECO:0007669"/>
    <property type="project" value="UniProtKB-EC"/>
</dbReference>
<evidence type="ECO:0000313" key="14">
    <source>
        <dbReference type="Proteomes" id="UP000050794"/>
    </source>
</evidence>
<comment type="similarity">
    <text evidence="1">Belongs to the DEAD box helicase family. DEAH subfamily.</text>
</comment>